<dbReference type="GO" id="GO:0015074">
    <property type="term" value="P:DNA integration"/>
    <property type="evidence" value="ECO:0007669"/>
    <property type="project" value="InterPro"/>
</dbReference>
<dbReference type="SUPFAM" id="SSF53098">
    <property type="entry name" value="Ribonuclease H-like"/>
    <property type="match status" value="1"/>
</dbReference>
<dbReference type="Gene3D" id="3.30.420.10">
    <property type="entry name" value="Ribonuclease H-like superfamily/Ribonuclease H"/>
    <property type="match status" value="1"/>
</dbReference>
<dbReference type="Pfam" id="PF13976">
    <property type="entry name" value="gag_pre-integrs"/>
    <property type="match status" value="1"/>
</dbReference>
<sequence>LSNKLDLDLWHSRMGHPSHDVVKRALTHCNIPFSGNGNSIPCVDCMKSKMHKLPFNSVSTYSYAPLELIRSDLWGSLPSVSHNGFRYYVSFIDHATRFTWIYLLKNKSQTLPAFTQFKQLVENQLNKKIKALQTDGGGEFIGMTNFLNHVGIKHKISCPYTPEQNGLAERNHRNIVEVGLSLLSQSSMPLMYWDEAFTSAVHLINLTPKKILQYITPHEKLTGTRPDYSHLRNFGCLCFPNLRPFTRNKLEPRSQPSTFLGYSPKHKGYKILLPNKKIIISRDVIFADTVFPFALPDIPPHNKPATTMHSPNDCPPSLNLIPLIHSHDNSPNTSDEPSSSTPHSPTHTHNTTQHSSTSTPASSPHSSPHTIRIGQIIIDLPVEHASSPMLIPN</sequence>
<organism evidence="3 4">
    <name type="scientific">Striga hermonthica</name>
    <name type="common">Purple witchweed</name>
    <name type="synonym">Buchnera hermonthica</name>
    <dbReference type="NCBI Taxonomy" id="68872"/>
    <lineage>
        <taxon>Eukaryota</taxon>
        <taxon>Viridiplantae</taxon>
        <taxon>Streptophyta</taxon>
        <taxon>Embryophyta</taxon>
        <taxon>Tracheophyta</taxon>
        <taxon>Spermatophyta</taxon>
        <taxon>Magnoliopsida</taxon>
        <taxon>eudicotyledons</taxon>
        <taxon>Gunneridae</taxon>
        <taxon>Pentapetalae</taxon>
        <taxon>asterids</taxon>
        <taxon>lamiids</taxon>
        <taxon>Lamiales</taxon>
        <taxon>Orobanchaceae</taxon>
        <taxon>Buchnereae</taxon>
        <taxon>Striga</taxon>
    </lineage>
</organism>
<evidence type="ECO:0000313" key="4">
    <source>
        <dbReference type="Proteomes" id="UP001153555"/>
    </source>
</evidence>
<dbReference type="OrthoDB" id="1938465at2759"/>
<protein>
    <submittedName>
        <fullName evidence="3">Uncharacterized mitochondrial protein AtMg00710</fullName>
    </submittedName>
</protein>
<accession>A0A9N7MT04</accession>
<feature type="region of interest" description="Disordered" evidence="1">
    <location>
        <begin position="302"/>
        <end position="369"/>
    </location>
</feature>
<dbReference type="InterPro" id="IPR012337">
    <property type="entry name" value="RNaseH-like_sf"/>
</dbReference>
<dbReference type="AlphaFoldDB" id="A0A9N7MT04"/>
<dbReference type="InterPro" id="IPR039537">
    <property type="entry name" value="Retrotran_Ty1/copia-like"/>
</dbReference>
<dbReference type="PROSITE" id="PS50994">
    <property type="entry name" value="INTEGRASE"/>
    <property type="match status" value="1"/>
</dbReference>
<dbReference type="EMBL" id="CACSLK010009942">
    <property type="protein sequence ID" value="CAA0812276.1"/>
    <property type="molecule type" value="Genomic_DNA"/>
</dbReference>
<proteinExistence type="predicted"/>
<dbReference type="Pfam" id="PF00665">
    <property type="entry name" value="rve"/>
    <property type="match status" value="1"/>
</dbReference>
<keyword evidence="4" id="KW-1185">Reference proteome</keyword>
<dbReference type="InterPro" id="IPR057670">
    <property type="entry name" value="SH3_retrovirus"/>
</dbReference>
<feature type="compositionally biased region" description="Low complexity" evidence="1">
    <location>
        <begin position="333"/>
        <end position="369"/>
    </location>
</feature>
<dbReference type="GO" id="GO:0003676">
    <property type="term" value="F:nucleic acid binding"/>
    <property type="evidence" value="ECO:0007669"/>
    <property type="project" value="InterPro"/>
</dbReference>
<dbReference type="PANTHER" id="PTHR42648">
    <property type="entry name" value="TRANSPOSASE, PUTATIVE-RELATED"/>
    <property type="match status" value="1"/>
</dbReference>
<feature type="non-terminal residue" evidence="3">
    <location>
        <position position="1"/>
    </location>
</feature>
<reference evidence="3" key="1">
    <citation type="submission" date="2019-12" db="EMBL/GenBank/DDBJ databases">
        <authorList>
            <person name="Scholes J."/>
        </authorList>
    </citation>
    <scope>NUCLEOTIDE SEQUENCE</scope>
</reference>
<feature type="non-terminal residue" evidence="3">
    <location>
        <position position="393"/>
    </location>
</feature>
<gene>
    <name evidence="3" type="ORF">SHERM_13023</name>
</gene>
<dbReference type="InterPro" id="IPR001584">
    <property type="entry name" value="Integrase_cat-core"/>
</dbReference>
<dbReference type="InterPro" id="IPR025724">
    <property type="entry name" value="GAG-pre-integrase_dom"/>
</dbReference>
<dbReference type="Proteomes" id="UP001153555">
    <property type="component" value="Unassembled WGS sequence"/>
</dbReference>
<evidence type="ECO:0000313" key="3">
    <source>
        <dbReference type="EMBL" id="CAA0812276.1"/>
    </source>
</evidence>
<evidence type="ECO:0000256" key="1">
    <source>
        <dbReference type="SAM" id="MobiDB-lite"/>
    </source>
</evidence>
<name>A0A9N7MT04_STRHE</name>
<comment type="caution">
    <text evidence="3">The sequence shown here is derived from an EMBL/GenBank/DDBJ whole genome shotgun (WGS) entry which is preliminary data.</text>
</comment>
<evidence type="ECO:0000259" key="2">
    <source>
        <dbReference type="PROSITE" id="PS50994"/>
    </source>
</evidence>
<dbReference type="Pfam" id="PF25597">
    <property type="entry name" value="SH3_retrovirus"/>
    <property type="match status" value="1"/>
</dbReference>
<feature type="domain" description="Integrase catalytic" evidence="2">
    <location>
        <begin position="61"/>
        <end position="225"/>
    </location>
</feature>
<dbReference type="PANTHER" id="PTHR42648:SF26">
    <property type="entry name" value="INTEGRASE CATALYTIC DOMAIN-CONTAINING PROTEIN"/>
    <property type="match status" value="1"/>
</dbReference>
<dbReference type="InterPro" id="IPR036397">
    <property type="entry name" value="RNaseH_sf"/>
</dbReference>